<evidence type="ECO:0000256" key="10">
    <source>
        <dbReference type="ARBA" id="ARBA00023132"/>
    </source>
</evidence>
<keyword evidence="4" id="KW-0813">Transport</keyword>
<dbReference type="GO" id="GO:0000822">
    <property type="term" value="F:inositol hexakisphosphate binding"/>
    <property type="evidence" value="ECO:0007669"/>
    <property type="project" value="TreeGrafter"/>
</dbReference>
<protein>
    <recommendedName>
        <fullName evidence="13">mRNA export factor GLE1</fullName>
    </recommendedName>
    <alternativeName>
        <fullName evidence="15">GLE1 RNA export mediator</fullName>
    </alternativeName>
    <alternativeName>
        <fullName evidence="14">Nucleoporin GLE1</fullName>
    </alternativeName>
</protein>
<feature type="compositionally biased region" description="Polar residues" evidence="17">
    <location>
        <begin position="395"/>
        <end position="406"/>
    </location>
</feature>
<keyword evidence="8" id="KW-0811">Translocation</keyword>
<evidence type="ECO:0000313" key="18">
    <source>
        <dbReference type="EMBL" id="CAH1981347.1"/>
    </source>
</evidence>
<comment type="subcellular location">
    <subcellularLocation>
        <location evidence="1">Cytoplasm</location>
    </subcellularLocation>
    <subcellularLocation>
        <location evidence="2">Nucleus</location>
        <location evidence="2">Nuclear pore complex</location>
    </subcellularLocation>
</comment>
<keyword evidence="5" id="KW-0963">Cytoplasm</keyword>
<feature type="compositionally biased region" description="Low complexity" evidence="17">
    <location>
        <begin position="328"/>
        <end position="351"/>
    </location>
</feature>
<evidence type="ECO:0000256" key="12">
    <source>
        <dbReference type="ARBA" id="ARBA00024680"/>
    </source>
</evidence>
<evidence type="ECO:0000256" key="3">
    <source>
        <dbReference type="ARBA" id="ARBA00011056"/>
    </source>
</evidence>
<feature type="compositionally biased region" description="Polar residues" evidence="17">
    <location>
        <begin position="491"/>
        <end position="513"/>
    </location>
</feature>
<dbReference type="GO" id="GO:0016973">
    <property type="term" value="P:poly(A)+ mRNA export from nucleus"/>
    <property type="evidence" value="ECO:0007669"/>
    <property type="project" value="InterPro"/>
</dbReference>
<evidence type="ECO:0000256" key="1">
    <source>
        <dbReference type="ARBA" id="ARBA00004496"/>
    </source>
</evidence>
<sequence length="912" mass="101795">MSDPFLTDFEKLQISAFTKYSKICNDVKEVTIGPNASRHDIKDEEFESPKKSVRKNTQTDIVSPKSVELKSTYNVLKSRNIQNELQRHKKLRAAIQARVSKVEESARKQTEANRNEWLKEQEKFIKDLEEKEGSILQAKQEQERKALEEQAKQEELQQIVAERRRQQQEELLAKQKETKLVHSYIEKIQKYQQEFGQLYQQIVPLVPALRGRINQEDIKQYFSSLNSQREHLEEITNKCKIGQVTEGDVKKCSEIIAQTTNLRTTIKDVVGSITQKKQDHVTPATTTAARPTAPPPTEARPAIQKPTPVFPQPKPAISKPTPVFPQAVPSVSQPTSTASQPTSTVSQSTPAFDLSKLTAGLSSHPTSTVSQSALPQPKLAVSQPPAFPQLKPGVSQVTSTVSQPTPLQKPIPTFSQPSALSQPASTVSQPTPVVSQSRHLFPQPTPLQKSTLAFPQPTPAVSQQTPAASQPTSTSSQSAFDLSQLTFDISQPTPAASQTPTVSQATPALSQPKPTLAQPKFGLSQPKLALSQPTPAVSQSTFSFAQPPSTVSQPTPTFSQAKPAFSQPIPPSSQPKPVPTTSAAPSQPQVEAVKPTHKLDKYVSLSTLKMYAEIMEFYEKQTASFKELEADPALKQFRFDCKKAVNIPVNSLSGINAEHILDKYNKLYRLLSGQDVMVSDKNVNASRHPQGIAFCMNLLAKKFVLQGDLMVAGNPESAFYYATVILSLWNDFPNFGKLILAHFYKICPYLVPYYIPREQGETDEEYYVKQGYQYSDGQIEKQDKYLRRMTGLMRLYATLLISKPKRGQAKSPYSLKEGWRYIACLLNLEPQMDITATMMHTFLETVGFRMEDVYGKIFQKLIRQVTVEKFLPNLKDAKCTGGAVTRLELLLTEYTDKGRFEEPAGYEDQCSW</sequence>
<evidence type="ECO:0000256" key="6">
    <source>
        <dbReference type="ARBA" id="ARBA00022816"/>
    </source>
</evidence>
<dbReference type="GO" id="GO:0044614">
    <property type="term" value="C:nuclear pore cytoplasmic filaments"/>
    <property type="evidence" value="ECO:0007669"/>
    <property type="project" value="TreeGrafter"/>
</dbReference>
<evidence type="ECO:0000256" key="17">
    <source>
        <dbReference type="SAM" id="MobiDB-lite"/>
    </source>
</evidence>
<evidence type="ECO:0000256" key="7">
    <source>
        <dbReference type="ARBA" id="ARBA00022927"/>
    </source>
</evidence>
<reference evidence="18" key="1">
    <citation type="submission" date="2022-03" db="EMBL/GenBank/DDBJ databases">
        <authorList>
            <person name="Sayadi A."/>
        </authorList>
    </citation>
    <scope>NUCLEOTIDE SEQUENCE</scope>
</reference>
<feature type="coiled-coil region" evidence="16">
    <location>
        <begin position="125"/>
        <end position="194"/>
    </location>
</feature>
<feature type="region of interest" description="Disordered" evidence="17">
    <location>
        <begin position="275"/>
        <end position="479"/>
    </location>
</feature>
<evidence type="ECO:0000256" key="14">
    <source>
        <dbReference type="ARBA" id="ARBA00029983"/>
    </source>
</evidence>
<keyword evidence="19" id="KW-1185">Reference proteome</keyword>
<feature type="compositionally biased region" description="Low complexity" evidence="17">
    <location>
        <begin position="462"/>
        <end position="479"/>
    </location>
</feature>
<evidence type="ECO:0000256" key="5">
    <source>
        <dbReference type="ARBA" id="ARBA00022490"/>
    </source>
</evidence>
<proteinExistence type="inferred from homology"/>
<keyword evidence="7" id="KW-0653">Protein transport</keyword>
<dbReference type="GO" id="GO:0031369">
    <property type="term" value="F:translation initiation factor binding"/>
    <property type="evidence" value="ECO:0007669"/>
    <property type="project" value="TreeGrafter"/>
</dbReference>
<feature type="compositionally biased region" description="Pro residues" evidence="17">
    <location>
        <begin position="568"/>
        <end position="578"/>
    </location>
</feature>
<evidence type="ECO:0000256" key="13">
    <source>
        <dbReference type="ARBA" id="ARBA00026227"/>
    </source>
</evidence>
<dbReference type="Gene3D" id="1.25.40.510">
    <property type="entry name" value="GLE1-like"/>
    <property type="match status" value="1"/>
</dbReference>
<dbReference type="GO" id="GO:0005543">
    <property type="term" value="F:phospholipid binding"/>
    <property type="evidence" value="ECO:0007669"/>
    <property type="project" value="TreeGrafter"/>
</dbReference>
<name>A0A9P0KTP9_ACAOB</name>
<evidence type="ECO:0000256" key="15">
    <source>
        <dbReference type="ARBA" id="ARBA00030897"/>
    </source>
</evidence>
<organism evidence="18 19">
    <name type="scientific">Acanthoscelides obtectus</name>
    <name type="common">Bean weevil</name>
    <name type="synonym">Bruchus obtectus</name>
    <dbReference type="NCBI Taxonomy" id="200917"/>
    <lineage>
        <taxon>Eukaryota</taxon>
        <taxon>Metazoa</taxon>
        <taxon>Ecdysozoa</taxon>
        <taxon>Arthropoda</taxon>
        <taxon>Hexapoda</taxon>
        <taxon>Insecta</taxon>
        <taxon>Pterygota</taxon>
        <taxon>Neoptera</taxon>
        <taxon>Endopterygota</taxon>
        <taxon>Coleoptera</taxon>
        <taxon>Polyphaga</taxon>
        <taxon>Cucujiformia</taxon>
        <taxon>Chrysomeloidea</taxon>
        <taxon>Chrysomelidae</taxon>
        <taxon>Bruchinae</taxon>
        <taxon>Bruchini</taxon>
        <taxon>Acanthoscelides</taxon>
    </lineage>
</organism>
<feature type="region of interest" description="Disordered" evidence="17">
    <location>
        <begin position="491"/>
        <end position="520"/>
    </location>
</feature>
<dbReference type="GO" id="GO:0005737">
    <property type="term" value="C:cytoplasm"/>
    <property type="evidence" value="ECO:0007669"/>
    <property type="project" value="UniProtKB-SubCell"/>
</dbReference>
<dbReference type="PANTHER" id="PTHR12960:SF0">
    <property type="entry name" value="MRNA EXPORT FACTOR GLE1"/>
    <property type="match status" value="1"/>
</dbReference>
<evidence type="ECO:0000256" key="9">
    <source>
        <dbReference type="ARBA" id="ARBA00023054"/>
    </source>
</evidence>
<comment type="caution">
    <text evidence="18">The sequence shown here is derived from an EMBL/GenBank/DDBJ whole genome shotgun (WGS) entry which is preliminary data.</text>
</comment>
<evidence type="ECO:0000256" key="8">
    <source>
        <dbReference type="ARBA" id="ARBA00023010"/>
    </source>
</evidence>
<feature type="compositionally biased region" description="Polar residues" evidence="17">
    <location>
        <begin position="360"/>
        <end position="374"/>
    </location>
</feature>
<dbReference type="Pfam" id="PF07817">
    <property type="entry name" value="GLE1"/>
    <property type="match status" value="1"/>
</dbReference>
<feature type="compositionally biased region" description="Low complexity" evidence="17">
    <location>
        <begin position="282"/>
        <end position="291"/>
    </location>
</feature>
<accession>A0A9P0KTP9</accession>
<feature type="compositionally biased region" description="Polar residues" evidence="17">
    <location>
        <begin position="413"/>
        <end position="438"/>
    </location>
</feature>
<dbReference type="PANTHER" id="PTHR12960">
    <property type="entry name" value="GLE-1-RELATED"/>
    <property type="match status" value="1"/>
</dbReference>
<gene>
    <name evidence="18" type="ORF">ACAOBT_LOCUS14430</name>
</gene>
<dbReference type="FunFam" id="1.25.40.510:FF:000001">
    <property type="entry name" value="Nucleoporin GLE1 isoform 1"/>
    <property type="match status" value="1"/>
</dbReference>
<keyword evidence="6" id="KW-0509">mRNA transport</keyword>
<evidence type="ECO:0000256" key="2">
    <source>
        <dbReference type="ARBA" id="ARBA00004567"/>
    </source>
</evidence>
<feature type="region of interest" description="Disordered" evidence="17">
    <location>
        <begin position="539"/>
        <end position="594"/>
    </location>
</feature>
<feature type="compositionally biased region" description="Low complexity" evidence="17">
    <location>
        <begin position="546"/>
        <end position="567"/>
    </location>
</feature>
<dbReference type="OrthoDB" id="420884at2759"/>
<dbReference type="EMBL" id="CAKOFQ010006907">
    <property type="protein sequence ID" value="CAH1981347.1"/>
    <property type="molecule type" value="Genomic_DNA"/>
</dbReference>
<evidence type="ECO:0000256" key="11">
    <source>
        <dbReference type="ARBA" id="ARBA00023242"/>
    </source>
</evidence>
<dbReference type="InterPro" id="IPR038506">
    <property type="entry name" value="GLE1-like_sf"/>
</dbReference>
<comment type="similarity">
    <text evidence="3">Belongs to the GLE1 family.</text>
</comment>
<keyword evidence="10" id="KW-0906">Nuclear pore complex</keyword>
<dbReference type="GO" id="GO:0015031">
    <property type="term" value="P:protein transport"/>
    <property type="evidence" value="ECO:0007669"/>
    <property type="project" value="UniProtKB-KW"/>
</dbReference>
<keyword evidence="9 16" id="KW-0175">Coiled coil</keyword>
<dbReference type="InterPro" id="IPR012476">
    <property type="entry name" value="GLE1"/>
</dbReference>
<dbReference type="AlphaFoldDB" id="A0A9P0KTP9"/>
<comment type="function">
    <text evidence="12">Required for the export of mRNAs containing poly(A) tails from the nucleus into the cytoplasm. May be involved in the terminal step of the mRNA transport through the nuclear pore complex (NPC).</text>
</comment>
<evidence type="ECO:0000256" key="4">
    <source>
        <dbReference type="ARBA" id="ARBA00022448"/>
    </source>
</evidence>
<evidence type="ECO:0000313" key="19">
    <source>
        <dbReference type="Proteomes" id="UP001152888"/>
    </source>
</evidence>
<evidence type="ECO:0000256" key="16">
    <source>
        <dbReference type="SAM" id="Coils"/>
    </source>
</evidence>
<keyword evidence="11" id="KW-0539">Nucleus</keyword>
<dbReference type="Proteomes" id="UP001152888">
    <property type="component" value="Unassembled WGS sequence"/>
</dbReference>